<protein>
    <submittedName>
        <fullName evidence="1">Thiol-disulfide oxidoreductase DCC family protein</fullName>
    </submittedName>
</protein>
<dbReference type="PANTHER" id="PTHR33639:SF2">
    <property type="entry name" value="DUF393 DOMAIN-CONTAINING PROTEIN"/>
    <property type="match status" value="1"/>
</dbReference>
<dbReference type="OrthoDB" id="340558at2157"/>
<evidence type="ECO:0000313" key="2">
    <source>
        <dbReference type="Proteomes" id="UP000281564"/>
    </source>
</evidence>
<keyword evidence="2" id="KW-1185">Reference proteome</keyword>
<dbReference type="EMBL" id="QMDW01000002">
    <property type="protein sequence ID" value="RJX51380.1"/>
    <property type="molecule type" value="Genomic_DNA"/>
</dbReference>
<dbReference type="Proteomes" id="UP000281564">
    <property type="component" value="Unassembled WGS sequence"/>
</dbReference>
<sequence length="151" mass="16746">MSDQPPTQPATADDPLAELGGRPVLLFDGVCNLCNRSVQEIIPRDPTGKIAFAPLQSAIGRALQKRHGFDTDTLDTVILVEGNSVQTKSDAAIRVAELLGWPYAALVLARLVPRSIRNEMYDFVADNRYDWFGRKDRCMVPDEEVSDRFLG</sequence>
<accession>A0A3A6QDE7</accession>
<name>A0A3A6QDE7_9EURY</name>
<evidence type="ECO:0000313" key="1">
    <source>
        <dbReference type="EMBL" id="RJX51380.1"/>
    </source>
</evidence>
<dbReference type="AlphaFoldDB" id="A0A3A6QDE7"/>
<dbReference type="PANTHER" id="PTHR33639">
    <property type="entry name" value="THIOL-DISULFIDE OXIDOREDUCTASE DCC"/>
    <property type="match status" value="1"/>
</dbReference>
<dbReference type="Pfam" id="PF04134">
    <property type="entry name" value="DCC1-like"/>
    <property type="match status" value="1"/>
</dbReference>
<dbReference type="GO" id="GO:0015035">
    <property type="term" value="F:protein-disulfide reductase activity"/>
    <property type="evidence" value="ECO:0007669"/>
    <property type="project" value="InterPro"/>
</dbReference>
<comment type="caution">
    <text evidence="1">The sequence shown here is derived from an EMBL/GenBank/DDBJ whole genome shotgun (WGS) entry which is preliminary data.</text>
</comment>
<dbReference type="RefSeq" id="WP_120082817.1">
    <property type="nucleotide sequence ID" value="NZ_QMDW01000002.1"/>
</dbReference>
<gene>
    <name evidence="1" type="ORF">DP106_01430</name>
</gene>
<reference evidence="1 2" key="1">
    <citation type="submission" date="2018-06" db="EMBL/GenBank/DDBJ databases">
        <title>Halonotius sp. F13-13 a new haloarchaeeon isolated from a solar saltern from Isla Cristina, Huelva, Spain.</title>
        <authorList>
            <person name="Duran-Viseras A."/>
            <person name="Sanchez-Porro C."/>
            <person name="Ventosa A."/>
        </authorList>
    </citation>
    <scope>NUCLEOTIDE SEQUENCE [LARGE SCALE GENOMIC DNA]</scope>
    <source>
        <strain evidence="1 2">CECT 7525</strain>
    </source>
</reference>
<proteinExistence type="predicted"/>
<dbReference type="InterPro" id="IPR052927">
    <property type="entry name" value="DCC_oxidoreductase"/>
</dbReference>
<dbReference type="InterPro" id="IPR007263">
    <property type="entry name" value="DCC1-like"/>
</dbReference>
<organism evidence="1 2">
    <name type="scientific">Halonotius pteroides</name>
    <dbReference type="NCBI Taxonomy" id="268735"/>
    <lineage>
        <taxon>Archaea</taxon>
        <taxon>Methanobacteriati</taxon>
        <taxon>Methanobacteriota</taxon>
        <taxon>Stenosarchaea group</taxon>
        <taxon>Halobacteria</taxon>
        <taxon>Halobacteriales</taxon>
        <taxon>Haloferacaceae</taxon>
        <taxon>Halonotius</taxon>
    </lineage>
</organism>